<evidence type="ECO:0000313" key="4">
    <source>
        <dbReference type="Proteomes" id="UP000015104"/>
    </source>
</evidence>
<feature type="compositionally biased region" description="Basic and acidic residues" evidence="1">
    <location>
        <begin position="733"/>
        <end position="744"/>
    </location>
</feature>
<feature type="region of interest" description="Disordered" evidence="1">
    <location>
        <begin position="533"/>
        <end position="617"/>
    </location>
</feature>
<evidence type="ECO:0000256" key="1">
    <source>
        <dbReference type="SAM" id="MobiDB-lite"/>
    </source>
</evidence>
<keyword evidence="4" id="KW-1185">Reference proteome</keyword>
<protein>
    <recommendedName>
        <fullName evidence="2">WH2 domain-containing protein</fullName>
    </recommendedName>
</protein>
<feature type="region of interest" description="Disordered" evidence="1">
    <location>
        <begin position="64"/>
        <end position="91"/>
    </location>
</feature>
<dbReference type="EnsemblMetazoa" id="tetur09g04710.1">
    <property type="protein sequence ID" value="tetur09g04710.1"/>
    <property type="gene ID" value="tetur09g04710"/>
</dbReference>
<dbReference type="PANTHER" id="PTHR21557:SF2">
    <property type="entry name" value="CORDON-BLEU PROTEIN-LIKE 1"/>
    <property type="match status" value="1"/>
</dbReference>
<dbReference type="Gene3D" id="3.10.20.90">
    <property type="entry name" value="Phosphatidylinositol 3-kinase Catalytic Subunit, Chain A, domain 1"/>
    <property type="match status" value="1"/>
</dbReference>
<feature type="compositionally biased region" description="Basic and acidic residues" evidence="1">
    <location>
        <begin position="640"/>
        <end position="659"/>
    </location>
</feature>
<reference evidence="4" key="1">
    <citation type="submission" date="2011-08" db="EMBL/GenBank/DDBJ databases">
        <authorList>
            <person name="Rombauts S."/>
        </authorList>
    </citation>
    <scope>NUCLEOTIDE SEQUENCE</scope>
    <source>
        <strain evidence="4">London</strain>
    </source>
</reference>
<dbReference type="OMA" id="HGFFRIP"/>
<dbReference type="SUPFAM" id="SSF54236">
    <property type="entry name" value="Ubiquitin-like"/>
    <property type="match status" value="1"/>
</dbReference>
<proteinExistence type="predicted"/>
<dbReference type="PROSITE" id="PS51082">
    <property type="entry name" value="WH2"/>
    <property type="match status" value="1"/>
</dbReference>
<dbReference type="EMBL" id="CAEY01002033">
    <property type="status" value="NOT_ANNOTATED_CDS"/>
    <property type="molecule type" value="Genomic_DNA"/>
</dbReference>
<dbReference type="HOGENOM" id="CLU_263618_0_0_1"/>
<dbReference type="InterPro" id="IPR019025">
    <property type="entry name" value="Cordon-bleu_ubiquitin_domain"/>
</dbReference>
<evidence type="ECO:0000259" key="2">
    <source>
        <dbReference type="PROSITE" id="PS51082"/>
    </source>
</evidence>
<feature type="compositionally biased region" description="Polar residues" evidence="1">
    <location>
        <begin position="435"/>
        <end position="447"/>
    </location>
</feature>
<dbReference type="KEGG" id="tut:107363134"/>
<dbReference type="InterPro" id="IPR003124">
    <property type="entry name" value="WH2_dom"/>
</dbReference>
<dbReference type="OrthoDB" id="8882621at2759"/>
<feature type="region of interest" description="Disordered" evidence="1">
    <location>
        <begin position="222"/>
        <end position="245"/>
    </location>
</feature>
<sequence length="1298" mass="142770">MVVTVMGLAMSCCPIHGFFRIPRSSKMKIASQESCQLNQNKSSTLNRTGPQEFDNLSSYTLPRGVHYKSSTLPPPPPSRTPTTYSSTINKSRPSSIVTMSAGDDSCAINELLEGRMYLTVILPPELANLKSSNNSGNKVVINVERRTPMMDILVNIATQYKFNASKYRIHVDGHNFKASTPIGSLDVNTVAIVSKPSKPGFRSNDNLPQVMPTSSAIYQIPTKQRSATLATPPSKSSENSNHLPHHQGLSFISNVPFKPTFRLQVNLPRNQLMVLRVSPESSIGQIKAKICEEKELDPTKYQLTAKDKELLLLDPIKCLADYGIHEVSLISNNLLTKVRMEQPTNINGNINHSYQNQDQMTVNEYQTTTTQAVGKLNKPIKKRPAPLPPSKSRLNEESVDGEKADKIIYKQSIGAHREENHKMEVNEKVISCNSHLRQDSGSDSSGYHESLASSESPRPSSESVNQQGTNLNCRNKLNDKEVSKKVITKKRKAPLPPNLKNGHSVGVDGGGSNCSTSSNKSEIGESIDCLSDVSVPLSSSSSGSSRRSDYRMVNGRDSSLHGDETSFTLVSGTDDLDDIGTLKGSDSAPIPSPDSGTCSHVPLDEEKGSDGMASAPESAIMGDSAIGDTIVEEADIELEEQSKDFRDNLYNGDRTDNKLSRSSSPLPSTDESSKSCQIVDDFDENTLDSSESSSVNHLNDSSRFSVNEISSSTVSSNLTSFDEPENNASVKSSLRDEHNPDIIKSETLNSASNEESHEESVSCLEDNIQCPPVVEEEVDNCKQPEEPLVQTETPSSPLKLSTISLSPSFSTTIHSMDSDSLRDDKVLNYIGETTHNGNSTNVIQKENLFTENTKTPTIVSGNKSFVKQETEDDRESLNKMKRKNKDDCLSGQEEESKMKVFSNMTRSDYEEINTENNNINLKNLPEEMNENVGQSQEEKKVSSKFVRDLCRPRVRLTNFKIGSYQQINNVDIYQTPNVSKGIENCISNDVSQDGSISANERPKSLATDTVKPVIVTASLKNGNTSACNEFGSNNMINSNTKISMIAPQPFKLNRLASWSGTDTKSFRQAYSNISNIVENRETIAEKAEKIEKVLRIERPIDRIPRLNNGFTGGHRCVSQIEINGDSAKVSIRNTLSPNENDESPIQVTTFVKSEQTPLINNNQIKEAELQNGRSKQKQQINKILPDSNTKLEIIKTVKSKTEPISSRFGGPSIKSMETRSLTPKVPVPILPSFIPQPPPPPPPPMPNTTSGCKKIVRSVPKFKKTNSSTSKTDFHDALLNEIRACGGRGALRKVNIHR</sequence>
<feature type="region of interest" description="Disordered" evidence="1">
    <location>
        <begin position="713"/>
        <end position="758"/>
    </location>
</feature>
<reference evidence="3" key="2">
    <citation type="submission" date="2015-06" db="UniProtKB">
        <authorList>
            <consortium name="EnsemblMetazoa"/>
        </authorList>
    </citation>
    <scope>IDENTIFICATION</scope>
</reference>
<dbReference type="GO" id="GO:0003785">
    <property type="term" value="F:actin monomer binding"/>
    <property type="evidence" value="ECO:0007669"/>
    <property type="project" value="InterPro"/>
</dbReference>
<feature type="region of interest" description="Disordered" evidence="1">
    <location>
        <begin position="640"/>
        <end position="677"/>
    </location>
</feature>
<feature type="domain" description="WH2" evidence="2">
    <location>
        <begin position="1274"/>
        <end position="1294"/>
    </location>
</feature>
<dbReference type="STRING" id="32264.T1KDZ0"/>
<feature type="region of interest" description="Disordered" evidence="1">
    <location>
        <begin position="372"/>
        <end position="400"/>
    </location>
</feature>
<feature type="region of interest" description="Disordered" evidence="1">
    <location>
        <begin position="867"/>
        <end position="896"/>
    </location>
</feature>
<feature type="compositionally biased region" description="Polar residues" evidence="1">
    <location>
        <begin position="464"/>
        <end position="475"/>
    </location>
</feature>
<name>T1KDZ0_TETUR</name>
<feature type="compositionally biased region" description="Basic and acidic residues" evidence="1">
    <location>
        <begin position="884"/>
        <end position="896"/>
    </location>
</feature>
<dbReference type="Proteomes" id="UP000015104">
    <property type="component" value="Unassembled WGS sequence"/>
</dbReference>
<feature type="compositionally biased region" description="Low complexity" evidence="1">
    <location>
        <begin position="449"/>
        <end position="463"/>
    </location>
</feature>
<feature type="compositionally biased region" description="Low complexity" evidence="1">
    <location>
        <begin position="660"/>
        <end position="670"/>
    </location>
</feature>
<evidence type="ECO:0000313" key="3">
    <source>
        <dbReference type="EnsemblMetazoa" id="tetur09g04710.1"/>
    </source>
</evidence>
<dbReference type="Pfam" id="PF09469">
    <property type="entry name" value="Cobl"/>
    <property type="match status" value="1"/>
</dbReference>
<dbReference type="InterPro" id="IPR039895">
    <property type="entry name" value="COBL-like"/>
</dbReference>
<dbReference type="InterPro" id="IPR029071">
    <property type="entry name" value="Ubiquitin-like_domsf"/>
</dbReference>
<gene>
    <name evidence="3" type="primary">107363134</name>
</gene>
<feature type="compositionally biased region" description="Polar residues" evidence="1">
    <location>
        <begin position="222"/>
        <end position="242"/>
    </location>
</feature>
<dbReference type="eggNOG" id="KOG3751">
    <property type="taxonomic scope" value="Eukaryota"/>
</dbReference>
<feature type="compositionally biased region" description="Low complexity" evidence="1">
    <location>
        <begin position="533"/>
        <end position="545"/>
    </location>
</feature>
<feature type="region of interest" description="Disordered" evidence="1">
    <location>
        <begin position="435"/>
        <end position="521"/>
    </location>
</feature>
<accession>T1KDZ0</accession>
<dbReference type="PANTHER" id="PTHR21557">
    <property type="entry name" value="CORDON-BLEU"/>
    <property type="match status" value="1"/>
</dbReference>
<organism evidence="3 4">
    <name type="scientific">Tetranychus urticae</name>
    <name type="common">Two-spotted spider mite</name>
    <dbReference type="NCBI Taxonomy" id="32264"/>
    <lineage>
        <taxon>Eukaryota</taxon>
        <taxon>Metazoa</taxon>
        <taxon>Ecdysozoa</taxon>
        <taxon>Arthropoda</taxon>
        <taxon>Chelicerata</taxon>
        <taxon>Arachnida</taxon>
        <taxon>Acari</taxon>
        <taxon>Acariformes</taxon>
        <taxon>Trombidiformes</taxon>
        <taxon>Prostigmata</taxon>
        <taxon>Eleutherengona</taxon>
        <taxon>Raphignathae</taxon>
        <taxon>Tetranychoidea</taxon>
        <taxon>Tetranychidae</taxon>
        <taxon>Tetranychus</taxon>
    </lineage>
</organism>